<evidence type="ECO:0000256" key="3">
    <source>
        <dbReference type="ARBA" id="ARBA00022692"/>
    </source>
</evidence>
<feature type="transmembrane region" description="Helical" evidence="7">
    <location>
        <begin position="166"/>
        <end position="187"/>
    </location>
</feature>
<reference evidence="8 9" key="1">
    <citation type="submission" date="2018-06" db="EMBL/GenBank/DDBJ databases">
        <authorList>
            <consortium name="Pathogen Informatics"/>
            <person name="Doyle S."/>
        </authorList>
    </citation>
    <scope>NUCLEOTIDE SEQUENCE [LARGE SCALE GENOMIC DNA]</scope>
    <source>
        <strain evidence="8 9">NCTC13102</strain>
    </source>
</reference>
<accession>A0A2X3BD23</accession>
<evidence type="ECO:0000256" key="4">
    <source>
        <dbReference type="ARBA" id="ARBA00022989"/>
    </source>
</evidence>
<sequence>MKNFSQIGFILATLGSSIGLGHIWRFPYMAGQNGGGAFVLLFLVLALSVGVAMLIGEMLIGHKTKKNTADAFKELDPNPKKMWKYAGLTLFGGPFILTFYCIVLGWVLYYLFVVSFNLPLDSKEAEVVFTSLLTSSLSAQIASFSAILFFTGLIVSFGIKDGIERLNIVLIPLLFVIFIGLLVYAMFQPSFLQAWHFLFDFKYEAINFNVIVAAMGQMCFSLSLGIGIIITYSASTKENQNLLKSALWVTIPGVLISLIAGLMIFTFVYQYDVQAGDEAGLVFQALPIVFSKIGMGGVVISVLFFVGLAFAGITSTVSLLEPSVMFFVQKYQKNRIATTWAIVGCIYMCGLVLILSLHRDYEGIFNIFGQSLFKWVDFSSSAVIMPLGALVGVIFVGWVIKKQNLSAMTQYFLSPRIFILWFYIIRFVAPLIIIVAWVGLILESRDYTYATIFKSFISWVEHIFGLGSN</sequence>
<protein>
    <recommendedName>
        <fullName evidence="6">Transporter</fullName>
    </recommendedName>
</protein>
<dbReference type="GO" id="GO:0015293">
    <property type="term" value="F:symporter activity"/>
    <property type="evidence" value="ECO:0007669"/>
    <property type="project" value="UniProtKB-KW"/>
</dbReference>
<feature type="transmembrane region" description="Helical" evidence="7">
    <location>
        <begin position="132"/>
        <end position="159"/>
    </location>
</feature>
<evidence type="ECO:0000313" key="8">
    <source>
        <dbReference type="EMBL" id="SQB98751.1"/>
    </source>
</evidence>
<gene>
    <name evidence="8" type="ORF">NCTC13102_01218</name>
</gene>
<feature type="transmembrane region" description="Helical" evidence="7">
    <location>
        <begin position="88"/>
        <end position="112"/>
    </location>
</feature>
<dbReference type="PROSITE" id="PS00610">
    <property type="entry name" value="NA_NEUROTRAN_SYMP_1"/>
    <property type="match status" value="1"/>
</dbReference>
<keyword evidence="6" id="KW-0769">Symport</keyword>
<evidence type="ECO:0000256" key="1">
    <source>
        <dbReference type="ARBA" id="ARBA00004141"/>
    </source>
</evidence>
<proteinExistence type="inferred from homology"/>
<feature type="transmembrane region" description="Helical" evidence="7">
    <location>
        <begin position="36"/>
        <end position="56"/>
    </location>
</feature>
<dbReference type="CDD" id="cd10336">
    <property type="entry name" value="SLC6sbd_Tyt1-Like"/>
    <property type="match status" value="1"/>
</dbReference>
<feature type="transmembrane region" description="Helical" evidence="7">
    <location>
        <begin position="378"/>
        <end position="400"/>
    </location>
</feature>
<dbReference type="PRINTS" id="PR00176">
    <property type="entry name" value="NANEUSMPORT"/>
</dbReference>
<dbReference type="InterPro" id="IPR037272">
    <property type="entry name" value="SNS_sf"/>
</dbReference>
<feature type="transmembrane region" description="Helical" evidence="7">
    <location>
        <begin position="289"/>
        <end position="315"/>
    </location>
</feature>
<evidence type="ECO:0000256" key="5">
    <source>
        <dbReference type="ARBA" id="ARBA00023136"/>
    </source>
</evidence>
<keyword evidence="5 7" id="KW-0472">Membrane</keyword>
<feature type="transmembrane region" description="Helical" evidence="7">
    <location>
        <begin position="207"/>
        <end position="234"/>
    </location>
</feature>
<evidence type="ECO:0000256" key="2">
    <source>
        <dbReference type="ARBA" id="ARBA00022448"/>
    </source>
</evidence>
<comment type="subcellular location">
    <subcellularLocation>
        <location evidence="1">Membrane</location>
        <topology evidence="1">Multi-pass membrane protein</topology>
    </subcellularLocation>
</comment>
<dbReference type="PANTHER" id="PTHR42948:SF1">
    <property type="entry name" value="TRANSPORTER"/>
    <property type="match status" value="1"/>
</dbReference>
<dbReference type="PROSITE" id="PS50267">
    <property type="entry name" value="NA_NEUROTRAN_SYMP_3"/>
    <property type="match status" value="1"/>
</dbReference>
<dbReference type="Gene3D" id="1.20.1740.10">
    <property type="entry name" value="Amino acid/polyamine transporter I"/>
    <property type="match status" value="1"/>
</dbReference>
<feature type="transmembrane region" description="Helical" evidence="7">
    <location>
        <begin position="246"/>
        <end position="269"/>
    </location>
</feature>
<dbReference type="SUPFAM" id="SSF161070">
    <property type="entry name" value="SNF-like"/>
    <property type="match status" value="1"/>
</dbReference>
<dbReference type="GO" id="GO:0016020">
    <property type="term" value="C:membrane"/>
    <property type="evidence" value="ECO:0007669"/>
    <property type="project" value="UniProtKB-SubCell"/>
</dbReference>
<dbReference type="EMBL" id="UAWL01000006">
    <property type="protein sequence ID" value="SQB98751.1"/>
    <property type="molecule type" value="Genomic_DNA"/>
</dbReference>
<dbReference type="PANTHER" id="PTHR42948">
    <property type="entry name" value="TRANSPORTER"/>
    <property type="match status" value="1"/>
</dbReference>
<name>A0A2X3BD23_9HELI</name>
<organism evidence="8 9">
    <name type="scientific">Helicobacter fennelliae</name>
    <dbReference type="NCBI Taxonomy" id="215"/>
    <lineage>
        <taxon>Bacteria</taxon>
        <taxon>Pseudomonadati</taxon>
        <taxon>Campylobacterota</taxon>
        <taxon>Epsilonproteobacteria</taxon>
        <taxon>Campylobacterales</taxon>
        <taxon>Helicobacteraceae</taxon>
        <taxon>Helicobacter</taxon>
    </lineage>
</organism>
<dbReference type="Proteomes" id="UP000250166">
    <property type="component" value="Unassembled WGS sequence"/>
</dbReference>
<dbReference type="NCBIfam" id="NF037979">
    <property type="entry name" value="Na_transp"/>
    <property type="match status" value="1"/>
</dbReference>
<dbReference type="Pfam" id="PF00209">
    <property type="entry name" value="SNF"/>
    <property type="match status" value="2"/>
</dbReference>
<comment type="similarity">
    <text evidence="6">Belongs to the sodium:neurotransmitter symporter (SNF) (TC 2.A.22) family.</text>
</comment>
<feature type="transmembrane region" description="Helical" evidence="7">
    <location>
        <begin position="420"/>
        <end position="442"/>
    </location>
</feature>
<keyword evidence="3 6" id="KW-0812">Transmembrane</keyword>
<keyword evidence="2 6" id="KW-0813">Transport</keyword>
<feature type="transmembrane region" description="Helical" evidence="7">
    <location>
        <begin position="7"/>
        <end position="24"/>
    </location>
</feature>
<dbReference type="AlphaFoldDB" id="A0A2X3BD23"/>
<dbReference type="InterPro" id="IPR000175">
    <property type="entry name" value="Na/ntran_symport"/>
</dbReference>
<feature type="transmembrane region" description="Helical" evidence="7">
    <location>
        <begin position="336"/>
        <end position="358"/>
    </location>
</feature>
<evidence type="ECO:0000256" key="6">
    <source>
        <dbReference type="RuleBase" id="RU003732"/>
    </source>
</evidence>
<dbReference type="InterPro" id="IPR047218">
    <property type="entry name" value="YocR/YhdH-like"/>
</dbReference>
<evidence type="ECO:0000256" key="7">
    <source>
        <dbReference type="SAM" id="Phobius"/>
    </source>
</evidence>
<keyword evidence="4 7" id="KW-1133">Transmembrane helix</keyword>
<evidence type="ECO:0000313" key="9">
    <source>
        <dbReference type="Proteomes" id="UP000250166"/>
    </source>
</evidence>